<sequence length="183" mass="21370">MQAAALKITEYVSEHVRLSRHSKNSVMRADTTARIEKALSLLPEEVLDLFLSEKRSLIVLIEPNLKIPFGMSTKAERTPSGPNYTITLREEHEEWPEDLFLGAFLRELGHVVGERPPEQDWPAARGDRARFRERLECVADAMVWKWGLRHYSMRHLYATYPEHWAERIVTEIGKIMLEDERFN</sequence>
<dbReference type="AlphaFoldDB" id="A0A9D6Z510"/>
<dbReference type="Proteomes" id="UP000807825">
    <property type="component" value="Unassembled WGS sequence"/>
</dbReference>
<accession>A0A9D6Z510</accession>
<evidence type="ECO:0000313" key="2">
    <source>
        <dbReference type="Proteomes" id="UP000807825"/>
    </source>
</evidence>
<evidence type="ECO:0000313" key="1">
    <source>
        <dbReference type="EMBL" id="MBI5251594.1"/>
    </source>
</evidence>
<protein>
    <submittedName>
        <fullName evidence="1">Uncharacterized protein</fullName>
    </submittedName>
</protein>
<reference evidence="1" key="1">
    <citation type="submission" date="2020-07" db="EMBL/GenBank/DDBJ databases">
        <title>Huge and variable diversity of episymbiotic CPR bacteria and DPANN archaea in groundwater ecosystems.</title>
        <authorList>
            <person name="He C.Y."/>
            <person name="Keren R."/>
            <person name="Whittaker M."/>
            <person name="Farag I.F."/>
            <person name="Doudna J."/>
            <person name="Cate J.H.D."/>
            <person name="Banfield J.F."/>
        </authorList>
    </citation>
    <scope>NUCLEOTIDE SEQUENCE</scope>
    <source>
        <strain evidence="1">NC_groundwater_1664_Pr3_B-0.1um_52_9</strain>
    </source>
</reference>
<name>A0A9D6Z510_9BACT</name>
<comment type="caution">
    <text evidence="1">The sequence shown here is derived from an EMBL/GenBank/DDBJ whole genome shotgun (WGS) entry which is preliminary data.</text>
</comment>
<proteinExistence type="predicted"/>
<dbReference type="EMBL" id="JACRDE010000499">
    <property type="protein sequence ID" value="MBI5251594.1"/>
    <property type="molecule type" value="Genomic_DNA"/>
</dbReference>
<gene>
    <name evidence="1" type="ORF">HY912_19050</name>
</gene>
<organism evidence="1 2">
    <name type="scientific">Desulfomonile tiedjei</name>
    <dbReference type="NCBI Taxonomy" id="2358"/>
    <lineage>
        <taxon>Bacteria</taxon>
        <taxon>Pseudomonadati</taxon>
        <taxon>Thermodesulfobacteriota</taxon>
        <taxon>Desulfomonilia</taxon>
        <taxon>Desulfomonilales</taxon>
        <taxon>Desulfomonilaceae</taxon>
        <taxon>Desulfomonile</taxon>
    </lineage>
</organism>